<dbReference type="Proteomes" id="UP000054630">
    <property type="component" value="Unassembled WGS sequence"/>
</dbReference>
<comment type="caution">
    <text evidence="1">The sequence shown here is derived from an EMBL/GenBank/DDBJ whole genome shotgun (WGS) entry which is preliminary data.</text>
</comment>
<proteinExistence type="predicted"/>
<dbReference type="AlphaFoldDB" id="A0A0V0RVL1"/>
<evidence type="ECO:0000313" key="2">
    <source>
        <dbReference type="Proteomes" id="UP000054630"/>
    </source>
</evidence>
<keyword evidence="2" id="KW-1185">Reference proteome</keyword>
<gene>
    <name evidence="1" type="ORF">T07_11219</name>
</gene>
<sequence>MIWKIGDWVGQMPQEVFLCSSVEAARGETSSLRYISQSSSKGACIVECELFVLDSRCFFWKITWLPGVL</sequence>
<organism evidence="1 2">
    <name type="scientific">Trichinella nelsoni</name>
    <dbReference type="NCBI Taxonomy" id="6336"/>
    <lineage>
        <taxon>Eukaryota</taxon>
        <taxon>Metazoa</taxon>
        <taxon>Ecdysozoa</taxon>
        <taxon>Nematoda</taxon>
        <taxon>Enoplea</taxon>
        <taxon>Dorylaimia</taxon>
        <taxon>Trichinellida</taxon>
        <taxon>Trichinellidae</taxon>
        <taxon>Trichinella</taxon>
    </lineage>
</organism>
<protein>
    <submittedName>
        <fullName evidence="1">Uncharacterized protein</fullName>
    </submittedName>
</protein>
<evidence type="ECO:0000313" key="1">
    <source>
        <dbReference type="EMBL" id="KRX18557.1"/>
    </source>
</evidence>
<accession>A0A0V0RVL1</accession>
<reference evidence="1 2" key="1">
    <citation type="submission" date="2015-01" db="EMBL/GenBank/DDBJ databases">
        <title>Evolution of Trichinella species and genotypes.</title>
        <authorList>
            <person name="Korhonen P.K."/>
            <person name="Edoardo P."/>
            <person name="Giuseppe L.R."/>
            <person name="Gasser R.B."/>
        </authorList>
    </citation>
    <scope>NUCLEOTIDE SEQUENCE [LARGE SCALE GENOMIC DNA]</scope>
    <source>
        <strain evidence="1">ISS37</strain>
    </source>
</reference>
<dbReference type="EMBL" id="JYDL01000071">
    <property type="protein sequence ID" value="KRX18557.1"/>
    <property type="molecule type" value="Genomic_DNA"/>
</dbReference>
<name>A0A0V0RVL1_9BILA</name>